<dbReference type="PANTHER" id="PTHR32089:SF112">
    <property type="entry name" value="LYSOZYME-LIKE PROTEIN-RELATED"/>
    <property type="match status" value="1"/>
</dbReference>
<evidence type="ECO:0000259" key="3">
    <source>
        <dbReference type="PROSITE" id="PS50111"/>
    </source>
</evidence>
<dbReference type="PANTHER" id="PTHR32089">
    <property type="entry name" value="METHYL-ACCEPTING CHEMOTAXIS PROTEIN MCPB"/>
    <property type="match status" value="1"/>
</dbReference>
<dbReference type="RefSeq" id="WP_344862880.1">
    <property type="nucleotide sequence ID" value="NZ_BAAAUT010000040.1"/>
</dbReference>
<dbReference type="Pfam" id="PF00015">
    <property type="entry name" value="MCPsignal"/>
    <property type="match status" value="1"/>
</dbReference>
<keyword evidence="5" id="KW-1185">Reference proteome</keyword>
<keyword evidence="1 2" id="KW-0807">Transducer</keyword>
<evidence type="ECO:0000256" key="2">
    <source>
        <dbReference type="PROSITE-ProRule" id="PRU00284"/>
    </source>
</evidence>
<comment type="caution">
    <text evidence="4">The sequence shown here is derived from an EMBL/GenBank/DDBJ whole genome shotgun (WGS) entry which is preliminary data.</text>
</comment>
<evidence type="ECO:0000313" key="5">
    <source>
        <dbReference type="Proteomes" id="UP001500320"/>
    </source>
</evidence>
<dbReference type="SMART" id="SM00283">
    <property type="entry name" value="MA"/>
    <property type="match status" value="1"/>
</dbReference>
<reference evidence="5" key="1">
    <citation type="journal article" date="2019" name="Int. J. Syst. Evol. Microbiol.">
        <title>The Global Catalogue of Microorganisms (GCM) 10K type strain sequencing project: providing services to taxonomists for standard genome sequencing and annotation.</title>
        <authorList>
            <consortium name="The Broad Institute Genomics Platform"/>
            <consortium name="The Broad Institute Genome Sequencing Center for Infectious Disease"/>
            <person name="Wu L."/>
            <person name="Ma J."/>
        </authorList>
    </citation>
    <scope>NUCLEOTIDE SEQUENCE [LARGE SCALE GENOMIC DNA]</scope>
    <source>
        <strain evidence="5">JCM 9373</strain>
    </source>
</reference>
<sequence>MAEPIQLLLVLVLGGVLGYGFASARARRAVRARQVSAAAPAPDTPAHLHLITDLATKVAPVWSAQIDSSRAQMETAVSGLAEQFGGIVSNLDEVLASSAVVLDDGDGGAFERSRKRLGDVVGTLDDTLAVKRRASQELHTLLGLNEELKRMAAEVTGIAGQTHLLALNASIEAARVGAAGAAFGVVASEVRQLADRSLGISERMETKVTGIAEAIESVLTAAQESAEREDHAVAQANDEVQGVLEDLLSVVSTVRDSSAQLENAAVGIRAEINEAIVNLQFQDRVGQVLQHLRDNIDRLPELIARTREAEPGGASLDAEALLKALAEDYTMHEERQAHHSGAVARVRESEITFF</sequence>
<dbReference type="EMBL" id="BAAAUT010000040">
    <property type="protein sequence ID" value="GAA3150154.1"/>
    <property type="molecule type" value="Genomic_DNA"/>
</dbReference>
<dbReference type="Proteomes" id="UP001500320">
    <property type="component" value="Unassembled WGS sequence"/>
</dbReference>
<proteinExistence type="predicted"/>
<feature type="domain" description="Methyl-accepting transducer" evidence="3">
    <location>
        <begin position="111"/>
        <end position="265"/>
    </location>
</feature>
<accession>A0ABP6NLD9</accession>
<dbReference type="Gene3D" id="1.10.287.950">
    <property type="entry name" value="Methyl-accepting chemotaxis protein"/>
    <property type="match status" value="1"/>
</dbReference>
<gene>
    <name evidence="4" type="ORF">GCM10010466_46590</name>
</gene>
<organism evidence="4 5">
    <name type="scientific">Planomonospora alba</name>
    <dbReference type="NCBI Taxonomy" id="161354"/>
    <lineage>
        <taxon>Bacteria</taxon>
        <taxon>Bacillati</taxon>
        <taxon>Actinomycetota</taxon>
        <taxon>Actinomycetes</taxon>
        <taxon>Streptosporangiales</taxon>
        <taxon>Streptosporangiaceae</taxon>
        <taxon>Planomonospora</taxon>
    </lineage>
</organism>
<dbReference type="PROSITE" id="PS50111">
    <property type="entry name" value="CHEMOTAXIS_TRANSDUC_2"/>
    <property type="match status" value="1"/>
</dbReference>
<evidence type="ECO:0000313" key="4">
    <source>
        <dbReference type="EMBL" id="GAA3150154.1"/>
    </source>
</evidence>
<dbReference type="SUPFAM" id="SSF58104">
    <property type="entry name" value="Methyl-accepting chemotaxis protein (MCP) signaling domain"/>
    <property type="match status" value="1"/>
</dbReference>
<dbReference type="InterPro" id="IPR004089">
    <property type="entry name" value="MCPsignal_dom"/>
</dbReference>
<name>A0ABP6NLD9_9ACTN</name>
<evidence type="ECO:0000256" key="1">
    <source>
        <dbReference type="ARBA" id="ARBA00023224"/>
    </source>
</evidence>
<protein>
    <recommendedName>
        <fullName evidence="3">Methyl-accepting transducer domain-containing protein</fullName>
    </recommendedName>
</protein>